<dbReference type="InterPro" id="IPR024034">
    <property type="entry name" value="ATPase_F1/V1_b/a_C"/>
</dbReference>
<dbReference type="InterPro" id="IPR027417">
    <property type="entry name" value="P-loop_NTPase"/>
</dbReference>
<dbReference type="GO" id="GO:0005524">
    <property type="term" value="F:ATP binding"/>
    <property type="evidence" value="ECO:0007669"/>
    <property type="project" value="UniProtKB-KW"/>
</dbReference>
<keyword evidence="10" id="KW-0472">Membrane</keyword>
<dbReference type="InterPro" id="IPR055190">
    <property type="entry name" value="ATP-synt_VA_C"/>
</dbReference>
<dbReference type="InterPro" id="IPR020003">
    <property type="entry name" value="ATPase_a/bsu_AS"/>
</dbReference>
<dbReference type="PANTHER" id="PTHR43607:SF1">
    <property type="entry name" value="H(+)-TRANSPORTING TWO-SECTOR ATPASE"/>
    <property type="match status" value="1"/>
</dbReference>
<feature type="domain" description="ATP synthase A/B type C-terminal" evidence="13">
    <location>
        <begin position="57"/>
        <end position="159"/>
    </location>
</feature>
<dbReference type="Proteomes" id="UP000070400">
    <property type="component" value="Unassembled WGS sequence"/>
</dbReference>
<evidence type="ECO:0000256" key="11">
    <source>
        <dbReference type="ARBA" id="ARBA00023310"/>
    </source>
</evidence>
<dbReference type="Pfam" id="PF00006">
    <property type="entry name" value="ATP-synt_ab"/>
    <property type="match status" value="1"/>
</dbReference>
<dbReference type="GO" id="GO:0006754">
    <property type="term" value="P:ATP biosynthetic process"/>
    <property type="evidence" value="ECO:0007669"/>
    <property type="project" value="UniProtKB-KW"/>
</dbReference>
<dbReference type="SUPFAM" id="SSF47917">
    <property type="entry name" value="C-terminal domain of alpha and beta subunits of F1 ATP synthase"/>
    <property type="match status" value="1"/>
</dbReference>
<sequence>MGAVSPPGGDFSEPVTQNTLRIIKTFWGLDSDLADRRHFPAIHWLTSYSLYLDSIEDWWKEQVGEDWRKLRDKAVSILQKESELREIVRLVGPDALPDRDRVVLEAARVIREDFLQQNAMHDVDTYCPVDKQLKMFKTVLKLHDKSLEAVKKGAPVEKIIEVPVKSEIARLKILPQEEFNKKVKKINEQMDKQFENLIEGA</sequence>
<dbReference type="GO" id="GO:0046961">
    <property type="term" value="F:proton-transporting ATPase activity, rotational mechanism"/>
    <property type="evidence" value="ECO:0007669"/>
    <property type="project" value="InterPro"/>
</dbReference>
<evidence type="ECO:0000256" key="4">
    <source>
        <dbReference type="ARBA" id="ARBA00022475"/>
    </source>
</evidence>
<evidence type="ECO:0000313" key="14">
    <source>
        <dbReference type="EMBL" id="KXB02680.1"/>
    </source>
</evidence>
<evidence type="ECO:0000256" key="10">
    <source>
        <dbReference type="ARBA" id="ARBA00023136"/>
    </source>
</evidence>
<evidence type="ECO:0000256" key="6">
    <source>
        <dbReference type="ARBA" id="ARBA00022781"/>
    </source>
</evidence>
<evidence type="ECO:0000259" key="12">
    <source>
        <dbReference type="Pfam" id="PF00006"/>
    </source>
</evidence>
<keyword evidence="9" id="KW-0406">Ion transport</keyword>
<evidence type="ECO:0000256" key="8">
    <source>
        <dbReference type="ARBA" id="ARBA00022967"/>
    </source>
</evidence>
<organism evidence="14 15">
    <name type="scientific">candidate division MSBL1 archaeon SCGC-AAA261D19</name>
    <dbReference type="NCBI Taxonomy" id="1698273"/>
    <lineage>
        <taxon>Archaea</taxon>
        <taxon>Methanobacteriati</taxon>
        <taxon>Methanobacteriota</taxon>
        <taxon>candidate division MSBL1</taxon>
    </lineage>
</organism>
<evidence type="ECO:0000256" key="3">
    <source>
        <dbReference type="ARBA" id="ARBA00022448"/>
    </source>
</evidence>
<dbReference type="PROSITE" id="PS00152">
    <property type="entry name" value="ATPASE_ALPHA_BETA"/>
    <property type="match status" value="1"/>
</dbReference>
<evidence type="ECO:0000256" key="1">
    <source>
        <dbReference type="ARBA" id="ARBA00004184"/>
    </source>
</evidence>
<dbReference type="FunFam" id="1.10.1140.10:FF:000002">
    <property type="entry name" value="V-type proton ATPase catalytic subunit A"/>
    <property type="match status" value="1"/>
</dbReference>
<dbReference type="CDD" id="cd18111">
    <property type="entry name" value="ATP-synt_V_A-type_alpha_C"/>
    <property type="match status" value="1"/>
</dbReference>
<dbReference type="InterPro" id="IPR022878">
    <property type="entry name" value="V-ATPase_asu"/>
</dbReference>
<keyword evidence="6" id="KW-0375">Hydrogen ion transport</keyword>
<keyword evidence="15" id="KW-1185">Reference proteome</keyword>
<dbReference type="SUPFAM" id="SSF52540">
    <property type="entry name" value="P-loop containing nucleoside triphosphate hydrolases"/>
    <property type="match status" value="1"/>
</dbReference>
<protein>
    <submittedName>
        <fullName evidence="14">Uncharacterized protein</fullName>
    </submittedName>
</protein>
<comment type="subcellular location">
    <subcellularLocation>
        <location evidence="1">Endomembrane system</location>
        <topology evidence="1">Peripheral membrane protein</topology>
    </subcellularLocation>
</comment>
<dbReference type="Gene3D" id="3.40.50.300">
    <property type="entry name" value="P-loop containing nucleotide triphosphate hydrolases"/>
    <property type="match status" value="1"/>
</dbReference>
<gene>
    <name evidence="14" type="ORF">AKJ43_00885</name>
</gene>
<dbReference type="EMBL" id="LHXX01000007">
    <property type="protein sequence ID" value="KXB02680.1"/>
    <property type="molecule type" value="Genomic_DNA"/>
</dbReference>
<evidence type="ECO:0000259" key="13">
    <source>
        <dbReference type="Pfam" id="PF22919"/>
    </source>
</evidence>
<proteinExistence type="inferred from homology"/>
<keyword evidence="11" id="KW-0066">ATP synthesis</keyword>
<dbReference type="InterPro" id="IPR000194">
    <property type="entry name" value="ATPase_F1/V1/A1_a/bsu_nucl-bd"/>
</dbReference>
<keyword evidence="7" id="KW-0067">ATP-binding</keyword>
<evidence type="ECO:0000256" key="9">
    <source>
        <dbReference type="ARBA" id="ARBA00023065"/>
    </source>
</evidence>
<dbReference type="Gene3D" id="1.10.1140.10">
    <property type="entry name" value="Bovine Mitochondrial F1-atpase, Atp Synthase Beta Chain, Chain D, domain 3"/>
    <property type="match status" value="1"/>
</dbReference>
<reference evidence="14 15" key="1">
    <citation type="journal article" date="2016" name="Sci. Rep.">
        <title>Metabolic traits of an uncultured archaeal lineage -MSBL1- from brine pools of the Red Sea.</title>
        <authorList>
            <person name="Mwirichia R."/>
            <person name="Alam I."/>
            <person name="Rashid M."/>
            <person name="Vinu M."/>
            <person name="Ba-Alawi W."/>
            <person name="Anthony Kamau A."/>
            <person name="Kamanda Ngugi D."/>
            <person name="Goker M."/>
            <person name="Klenk H.P."/>
            <person name="Bajic V."/>
            <person name="Stingl U."/>
        </authorList>
    </citation>
    <scope>NUCLEOTIDE SEQUENCE [LARGE SCALE GENOMIC DNA]</scope>
    <source>
        <strain evidence="14">SCGC-AAA261D19</strain>
    </source>
</reference>
<dbReference type="PANTHER" id="PTHR43607">
    <property type="entry name" value="V-TYPE PROTON ATPASE CATALYTIC SUBUNIT A"/>
    <property type="match status" value="1"/>
</dbReference>
<name>A0A133V891_9EURY</name>
<comment type="similarity">
    <text evidence="2">Belongs to the ATPase alpha/beta chains family.</text>
</comment>
<dbReference type="AlphaFoldDB" id="A0A133V891"/>
<keyword evidence="3" id="KW-0813">Transport</keyword>
<evidence type="ECO:0000256" key="2">
    <source>
        <dbReference type="ARBA" id="ARBA00008936"/>
    </source>
</evidence>
<evidence type="ECO:0000313" key="15">
    <source>
        <dbReference type="Proteomes" id="UP000070400"/>
    </source>
</evidence>
<dbReference type="GO" id="GO:0012505">
    <property type="term" value="C:endomembrane system"/>
    <property type="evidence" value="ECO:0007669"/>
    <property type="project" value="UniProtKB-SubCell"/>
</dbReference>
<keyword evidence="5" id="KW-0547">Nucleotide-binding</keyword>
<evidence type="ECO:0000256" key="7">
    <source>
        <dbReference type="ARBA" id="ARBA00022840"/>
    </source>
</evidence>
<evidence type="ECO:0000256" key="5">
    <source>
        <dbReference type="ARBA" id="ARBA00022741"/>
    </source>
</evidence>
<dbReference type="PATRIC" id="fig|1698273.3.peg.782"/>
<keyword evidence="4" id="KW-1003">Cell membrane</keyword>
<comment type="caution">
    <text evidence="14">The sequence shown here is derived from an EMBL/GenBank/DDBJ whole genome shotgun (WGS) entry which is preliminary data.</text>
</comment>
<keyword evidence="8" id="KW-1278">Translocase</keyword>
<accession>A0A133V891</accession>
<feature type="domain" description="ATPase F1/V1/A1 complex alpha/beta subunit nucleotide-binding" evidence="12">
    <location>
        <begin position="2"/>
        <end position="49"/>
    </location>
</feature>
<dbReference type="Pfam" id="PF22919">
    <property type="entry name" value="ATP-synt_VA_C"/>
    <property type="match status" value="1"/>
</dbReference>